<proteinExistence type="predicted"/>
<dbReference type="Gene3D" id="2.120.10.10">
    <property type="match status" value="1"/>
</dbReference>
<reference evidence="1 2" key="1">
    <citation type="submission" date="2017-07" db="EMBL/GenBank/DDBJ databases">
        <title>Recovery of genomes from metagenomes via a dereplication, aggregation, and scoring strategy.</title>
        <authorList>
            <person name="Sieber C.M."/>
            <person name="Probst A.J."/>
            <person name="Sharrar A."/>
            <person name="Thomas B.C."/>
            <person name="Hess M."/>
            <person name="Tringe S.G."/>
            <person name="Banfield J.F."/>
        </authorList>
    </citation>
    <scope>NUCLEOTIDE SEQUENCE [LARGE SCALE GENOMIC DNA]</scope>
    <source>
        <strain evidence="1">JGI_Cruoil_03_51_56</strain>
    </source>
</reference>
<sequence length="696" mass="79275">MIIYFQYKNIGGKMLLLATLLVFQAPPLKPVPYYDPQGRLPSTYENYIAGQVDAPFEATTESLHSIFPADDNLVLIFVNATLYPLIQTELDTYVSDLSNEGFASKVIAVSGGKPADLRQILQVHQDSGLVGALMVGDLLVAWWEDGPHGEDYPLELFFTDLDGTWADNNHDGKYDYHSGNRAPDIWIGRVYASRLTYDSEEHLIKQFFQRNHAYRTGQLQIQHRGLVYNEITWYPHDHGMNYLYLDITMFNDENTTTAYHYKNQLRLGYEFVHLIAHSSPWVSTFFLDSGAMGGGSLFNFEIPALMPNAAFYFLNACMNARFTEKDNLGNWYLFAQPWGQVVMASTSVMYGVPYLTTVYRALDNDSCFGDAFLKWHKSNYSRHGATCILGDPTLKISTAEPSLVRIPQVRHQPTAPLDWTEFPFDSSNFVNGNPDIGCSDGKIRIVFDSGRKVRADTYWSWFNGSNFSQPESIAWHEYYDLFPACATDATGRFWVVWQSFRDYQSYDHFQLFSTYYYDGHWSSVQRVGPIAGYHDVQAALGAGSDDRVWCAFKSWRNGQADIWVSSAQNGDTWTNPTRLTDNSFGQISPCITVDQDNHPWVFWSSLANGNWHIQGRHYDGSHWLPMFSIDTTATNSCPRAAVDNQNRVWVVWHKWQNSQTDIYYAFWNGSNWTDPAPITVVSADDILADITMAEDG</sequence>
<gene>
    <name evidence="1" type="ORF">CH330_00470</name>
</gene>
<dbReference type="EMBL" id="NOZP01000009">
    <property type="protein sequence ID" value="OYD17334.1"/>
    <property type="molecule type" value="Genomic_DNA"/>
</dbReference>
<evidence type="ECO:0000313" key="1">
    <source>
        <dbReference type="EMBL" id="OYD17334.1"/>
    </source>
</evidence>
<dbReference type="AlphaFoldDB" id="A0A235BYP5"/>
<evidence type="ECO:0000313" key="2">
    <source>
        <dbReference type="Proteomes" id="UP000215559"/>
    </source>
</evidence>
<dbReference type="Proteomes" id="UP000215559">
    <property type="component" value="Unassembled WGS sequence"/>
</dbReference>
<name>A0A235BYP5_UNCW3</name>
<evidence type="ECO:0008006" key="3">
    <source>
        <dbReference type="Google" id="ProtNLM"/>
    </source>
</evidence>
<dbReference type="SUPFAM" id="SSF89372">
    <property type="entry name" value="Fucose-specific lectin"/>
    <property type="match status" value="1"/>
</dbReference>
<organism evidence="1 2">
    <name type="scientific">candidate division WOR-3 bacterium JGI_Cruoil_03_51_56</name>
    <dbReference type="NCBI Taxonomy" id="1973747"/>
    <lineage>
        <taxon>Bacteria</taxon>
        <taxon>Bacteria division WOR-3</taxon>
    </lineage>
</organism>
<comment type="caution">
    <text evidence="1">The sequence shown here is derived from an EMBL/GenBank/DDBJ whole genome shotgun (WGS) entry which is preliminary data.</text>
</comment>
<feature type="non-terminal residue" evidence="1">
    <location>
        <position position="696"/>
    </location>
</feature>
<protein>
    <recommendedName>
        <fullName evidence="3">Gingipain domain-containing protein</fullName>
    </recommendedName>
</protein>
<accession>A0A235BYP5</accession>